<organism evidence="4">
    <name type="scientific">Vibrio cyclitrophicus</name>
    <dbReference type="NCBI Taxonomy" id="47951"/>
    <lineage>
        <taxon>Bacteria</taxon>
        <taxon>Pseudomonadati</taxon>
        <taxon>Pseudomonadota</taxon>
        <taxon>Gammaproteobacteria</taxon>
        <taxon>Vibrionales</taxon>
        <taxon>Vibrionaceae</taxon>
        <taxon>Vibrio</taxon>
    </lineage>
</organism>
<evidence type="ECO:0000256" key="2">
    <source>
        <dbReference type="ARBA" id="ARBA00023315"/>
    </source>
</evidence>
<dbReference type="RefSeq" id="WP_010430294.1">
    <property type="nucleotide sequence ID" value="NZ_AP025481.1"/>
</dbReference>
<dbReference type="GeneID" id="50232593"/>
<dbReference type="InterPro" id="IPR000182">
    <property type="entry name" value="GNAT_dom"/>
</dbReference>
<dbReference type="AlphaFoldDB" id="A0A7Z1S4B4"/>
<dbReference type="SUPFAM" id="SSF55729">
    <property type="entry name" value="Acyl-CoA N-acyltransferases (Nat)"/>
    <property type="match status" value="1"/>
</dbReference>
<feature type="domain" description="N-acetyltransferase" evidence="3">
    <location>
        <begin position="1"/>
        <end position="141"/>
    </location>
</feature>
<dbReference type="NCBIfam" id="NF007853">
    <property type="entry name" value="PRK10562.1"/>
    <property type="match status" value="1"/>
</dbReference>
<dbReference type="PANTHER" id="PTHR43800:SF1">
    <property type="entry name" value="PEPTIDYL-LYSINE N-ACETYLTRANSFERASE YJAB"/>
    <property type="match status" value="1"/>
</dbReference>
<name>A0A7Z1S4B4_9VIBR</name>
<dbReference type="PROSITE" id="PS51186">
    <property type="entry name" value="GNAT"/>
    <property type="match status" value="1"/>
</dbReference>
<keyword evidence="2" id="KW-0012">Acyltransferase</keyword>
<dbReference type="GO" id="GO:0016747">
    <property type="term" value="F:acyltransferase activity, transferring groups other than amino-acyl groups"/>
    <property type="evidence" value="ECO:0007669"/>
    <property type="project" value="InterPro"/>
</dbReference>
<dbReference type="Pfam" id="PF13508">
    <property type="entry name" value="Acetyltransf_7"/>
    <property type="match status" value="1"/>
</dbReference>
<sequence>MIREYNPADIEAVLNLWLTASIKAHDFVTPEFWESQVANMRDLYIPASQSYVYQVNGQVRGFYSLYEGILAAIFVRPEHQGSGIGKQLMQHAKLECPNLLLNVYKENQATIEFYLSQGFKIVSEQADEHTGHQEYTMYCRA</sequence>
<proteinExistence type="predicted"/>
<evidence type="ECO:0000313" key="4">
    <source>
        <dbReference type="EMBL" id="PMP32816.1"/>
    </source>
</evidence>
<gene>
    <name evidence="4" type="ORF">BCS90_08690</name>
</gene>
<evidence type="ECO:0000256" key="1">
    <source>
        <dbReference type="ARBA" id="ARBA00022679"/>
    </source>
</evidence>
<dbReference type="EMBL" id="MDBS01000003">
    <property type="protein sequence ID" value="PMP32816.1"/>
    <property type="molecule type" value="Genomic_DNA"/>
</dbReference>
<evidence type="ECO:0000259" key="3">
    <source>
        <dbReference type="PROSITE" id="PS51186"/>
    </source>
</evidence>
<reference evidence="4" key="1">
    <citation type="submission" date="2016-07" db="EMBL/GenBank/DDBJ databases">
        <authorList>
            <person name="Kauffman K."/>
            <person name="Arevalo P."/>
            <person name="Polz M.F."/>
        </authorList>
    </citation>
    <scope>NUCLEOTIDE SEQUENCE</scope>
    <source>
        <strain evidence="4">10N.222.46.E12</strain>
    </source>
</reference>
<dbReference type="CDD" id="cd04301">
    <property type="entry name" value="NAT_SF"/>
    <property type="match status" value="1"/>
</dbReference>
<reference evidence="4" key="2">
    <citation type="journal article" date="2018" name="Nature">
        <title>A major lineage of non-tailed dsDNA viruses as unrecognized killers of marine bacteria.</title>
        <authorList>
            <person name="Kauffman K.M."/>
            <person name="Hussain F.A."/>
            <person name="Yang J."/>
            <person name="Arevalo P."/>
            <person name="Brown J.M."/>
            <person name="Chang W.K."/>
            <person name="VanInsberghe D."/>
            <person name="Elsherbini J."/>
            <person name="Sharma R.S."/>
            <person name="Cutler M.B."/>
            <person name="Kelly L."/>
            <person name="Polz M.F."/>
        </authorList>
    </citation>
    <scope>NUCLEOTIDE SEQUENCE</scope>
    <source>
        <strain evidence="4">10N.222.46.E12</strain>
    </source>
</reference>
<keyword evidence="1 4" id="KW-0808">Transferase</keyword>
<dbReference type="InterPro" id="IPR016181">
    <property type="entry name" value="Acyl_CoA_acyltransferase"/>
</dbReference>
<accession>A0A7Z1S4B4</accession>
<dbReference type="Gene3D" id="3.40.630.30">
    <property type="match status" value="1"/>
</dbReference>
<protein>
    <submittedName>
        <fullName evidence="4">GNAT family N-acetyltransferase</fullName>
    </submittedName>
</protein>
<dbReference type="PANTHER" id="PTHR43800">
    <property type="entry name" value="PEPTIDYL-LYSINE N-ACETYLTRANSFERASE YJAB"/>
    <property type="match status" value="1"/>
</dbReference>
<comment type="caution">
    <text evidence="4">The sequence shown here is derived from an EMBL/GenBank/DDBJ whole genome shotgun (WGS) entry which is preliminary data.</text>
</comment>